<accession>A0A0C2FRL5</accession>
<name>A0A0C2FRL5_9BILA</name>
<keyword evidence="2" id="KW-1185">Reference proteome</keyword>
<proteinExistence type="predicted"/>
<evidence type="ECO:0000313" key="1">
    <source>
        <dbReference type="EMBL" id="KIH51225.1"/>
    </source>
</evidence>
<dbReference type="AlphaFoldDB" id="A0A0C2FRL5"/>
<sequence>MDALVSRARRIGPLRSLSDPLLLALFANSDCIPDRVQQGVVHWRRFPRVHDGCRRPRRRRRLFSLSLSLSATSSATQTARQLFAFKCFAVLGVHLVQNCVVVNFG</sequence>
<dbReference type="EMBL" id="KN747235">
    <property type="protein sequence ID" value="KIH51225.1"/>
    <property type="molecule type" value="Genomic_DNA"/>
</dbReference>
<gene>
    <name evidence="1" type="ORF">ANCDUO_18691</name>
</gene>
<evidence type="ECO:0000313" key="2">
    <source>
        <dbReference type="Proteomes" id="UP000054047"/>
    </source>
</evidence>
<organism evidence="1 2">
    <name type="scientific">Ancylostoma duodenale</name>
    <dbReference type="NCBI Taxonomy" id="51022"/>
    <lineage>
        <taxon>Eukaryota</taxon>
        <taxon>Metazoa</taxon>
        <taxon>Ecdysozoa</taxon>
        <taxon>Nematoda</taxon>
        <taxon>Chromadorea</taxon>
        <taxon>Rhabditida</taxon>
        <taxon>Rhabditina</taxon>
        <taxon>Rhabditomorpha</taxon>
        <taxon>Strongyloidea</taxon>
        <taxon>Ancylostomatidae</taxon>
        <taxon>Ancylostomatinae</taxon>
        <taxon>Ancylostoma</taxon>
    </lineage>
</organism>
<dbReference type="Proteomes" id="UP000054047">
    <property type="component" value="Unassembled WGS sequence"/>
</dbReference>
<protein>
    <submittedName>
        <fullName evidence="1">Uncharacterized protein</fullName>
    </submittedName>
</protein>
<reference evidence="1 2" key="1">
    <citation type="submission" date="2013-12" db="EMBL/GenBank/DDBJ databases">
        <title>Draft genome of the parsitic nematode Ancylostoma duodenale.</title>
        <authorList>
            <person name="Mitreva M."/>
        </authorList>
    </citation>
    <scope>NUCLEOTIDE SEQUENCE [LARGE SCALE GENOMIC DNA]</scope>
    <source>
        <strain evidence="1 2">Zhejiang</strain>
    </source>
</reference>